<gene>
    <name evidence="1" type="ORF">AS888_18475</name>
</gene>
<dbReference type="AlphaFoldDB" id="A0A125QS22"/>
<accession>A0A125QS22</accession>
<evidence type="ECO:0000313" key="1">
    <source>
        <dbReference type="EMBL" id="KWW20355.1"/>
    </source>
</evidence>
<organism evidence="1 2">
    <name type="scientific">Peribacillus simplex</name>
    <dbReference type="NCBI Taxonomy" id="1478"/>
    <lineage>
        <taxon>Bacteria</taxon>
        <taxon>Bacillati</taxon>
        <taxon>Bacillota</taxon>
        <taxon>Bacilli</taxon>
        <taxon>Bacillales</taxon>
        <taxon>Bacillaceae</taxon>
        <taxon>Peribacillus</taxon>
    </lineage>
</organism>
<comment type="caution">
    <text evidence="1">The sequence shown here is derived from an EMBL/GenBank/DDBJ whole genome shotgun (WGS) entry which is preliminary data.</text>
</comment>
<name>A0A125QS22_9BACI</name>
<keyword evidence="2" id="KW-1185">Reference proteome</keyword>
<sequence>MLRSIIHIFLVGLAVYAGYKNRYRLVNASLSNGFLRRFLVTKSLSMPMFRDKMMQSMFSQTK</sequence>
<proteinExistence type="predicted"/>
<dbReference type="RefSeq" id="WP_061141982.1">
    <property type="nucleotide sequence ID" value="NZ_LNNH01000017.1"/>
</dbReference>
<evidence type="ECO:0008006" key="3">
    <source>
        <dbReference type="Google" id="ProtNLM"/>
    </source>
</evidence>
<dbReference type="Proteomes" id="UP000064189">
    <property type="component" value="Unassembled WGS sequence"/>
</dbReference>
<evidence type="ECO:0000313" key="2">
    <source>
        <dbReference type="Proteomes" id="UP000064189"/>
    </source>
</evidence>
<protein>
    <recommendedName>
        <fullName evidence="3">Na+/H+ antiporter</fullName>
    </recommendedName>
</protein>
<dbReference type="EMBL" id="LNNH01000017">
    <property type="protein sequence ID" value="KWW20355.1"/>
    <property type="molecule type" value="Genomic_DNA"/>
</dbReference>
<reference evidence="1 2" key="1">
    <citation type="submission" date="2015-11" db="EMBL/GenBank/DDBJ databases">
        <title>Genome Sequence of Bacillus simplex strain VanAntwerpen2.</title>
        <authorList>
            <person name="Couger M.B."/>
        </authorList>
    </citation>
    <scope>NUCLEOTIDE SEQUENCE [LARGE SCALE GENOMIC DNA]</scope>
    <source>
        <strain evidence="1 2">VanAntwerpen02</strain>
    </source>
</reference>